<feature type="domain" description="Methyltransferase small" evidence="1">
    <location>
        <begin position="37"/>
        <end position="85"/>
    </location>
</feature>
<evidence type="ECO:0000259" key="1">
    <source>
        <dbReference type="Pfam" id="PF05175"/>
    </source>
</evidence>
<name>A0A0F9GF19_9ZZZZ</name>
<dbReference type="Gene3D" id="3.40.50.150">
    <property type="entry name" value="Vaccinia Virus protein VP39"/>
    <property type="match status" value="1"/>
</dbReference>
<comment type="caution">
    <text evidence="2">The sequence shown here is derived from an EMBL/GenBank/DDBJ whole genome shotgun (WGS) entry which is preliminary data.</text>
</comment>
<feature type="non-terminal residue" evidence="2">
    <location>
        <position position="129"/>
    </location>
</feature>
<dbReference type="AlphaFoldDB" id="A0A0F9GF19"/>
<dbReference type="InterPro" id="IPR029063">
    <property type="entry name" value="SAM-dependent_MTases_sf"/>
</dbReference>
<dbReference type="CDD" id="cd02440">
    <property type="entry name" value="AdoMet_MTases"/>
    <property type="match status" value="1"/>
</dbReference>
<reference evidence="2" key="1">
    <citation type="journal article" date="2015" name="Nature">
        <title>Complex archaea that bridge the gap between prokaryotes and eukaryotes.</title>
        <authorList>
            <person name="Spang A."/>
            <person name="Saw J.H."/>
            <person name="Jorgensen S.L."/>
            <person name="Zaremba-Niedzwiedzka K."/>
            <person name="Martijn J."/>
            <person name="Lind A.E."/>
            <person name="van Eijk R."/>
            <person name="Schleper C."/>
            <person name="Guy L."/>
            <person name="Ettema T.J."/>
        </authorList>
    </citation>
    <scope>NUCLEOTIDE SEQUENCE</scope>
</reference>
<accession>A0A0F9GF19</accession>
<dbReference type="Pfam" id="PF05175">
    <property type="entry name" value="MTS"/>
    <property type="match status" value="1"/>
</dbReference>
<evidence type="ECO:0000313" key="2">
    <source>
        <dbReference type="EMBL" id="KKL97429.1"/>
    </source>
</evidence>
<organism evidence="2">
    <name type="scientific">marine sediment metagenome</name>
    <dbReference type="NCBI Taxonomy" id="412755"/>
    <lineage>
        <taxon>unclassified sequences</taxon>
        <taxon>metagenomes</taxon>
        <taxon>ecological metagenomes</taxon>
    </lineage>
</organism>
<dbReference type="EMBL" id="LAZR01018170">
    <property type="protein sequence ID" value="KKL97429.1"/>
    <property type="molecule type" value="Genomic_DNA"/>
</dbReference>
<gene>
    <name evidence="2" type="ORF">LCGC14_1834620</name>
</gene>
<sequence length="129" mass="14025">MSCNAHALAASRRMLVAQDVDLIQETLRQVAKGTRVKNLTVVDIGAGSGTTALSALEAGPDVTVYSYDDDPDAINWAEEAVKNIGRSDDWHKLVTLDELAEALGNKQIRFAMMDHDHSEAAVKEALFWG</sequence>
<proteinExistence type="predicted"/>
<protein>
    <recommendedName>
        <fullName evidence="1">Methyltransferase small domain-containing protein</fullName>
    </recommendedName>
</protein>
<dbReference type="GO" id="GO:0008168">
    <property type="term" value="F:methyltransferase activity"/>
    <property type="evidence" value="ECO:0007669"/>
    <property type="project" value="InterPro"/>
</dbReference>
<dbReference type="InterPro" id="IPR007848">
    <property type="entry name" value="Small_mtfrase_dom"/>
</dbReference>
<dbReference type="SUPFAM" id="SSF53335">
    <property type="entry name" value="S-adenosyl-L-methionine-dependent methyltransferases"/>
    <property type="match status" value="1"/>
</dbReference>